<dbReference type="AlphaFoldDB" id="A0A068UR39"/>
<dbReference type="Proteomes" id="UP000295252">
    <property type="component" value="Chromosome III"/>
</dbReference>
<accession>A0A068UR39</accession>
<sequence>MWTILIAFHVAVYPTPPPEKPCIGTANFQPLLLSRYPGCANDLIPAGHFCLHSKSFGCGRSLKLDFSRIFTTQCLSNMLIGC</sequence>
<organism evidence="1 2">
    <name type="scientific">Coffea canephora</name>
    <name type="common">Robusta coffee</name>
    <dbReference type="NCBI Taxonomy" id="49390"/>
    <lineage>
        <taxon>Eukaryota</taxon>
        <taxon>Viridiplantae</taxon>
        <taxon>Streptophyta</taxon>
        <taxon>Embryophyta</taxon>
        <taxon>Tracheophyta</taxon>
        <taxon>Spermatophyta</taxon>
        <taxon>Magnoliopsida</taxon>
        <taxon>eudicotyledons</taxon>
        <taxon>Gunneridae</taxon>
        <taxon>Pentapetalae</taxon>
        <taxon>asterids</taxon>
        <taxon>lamiids</taxon>
        <taxon>Gentianales</taxon>
        <taxon>Rubiaceae</taxon>
        <taxon>Ixoroideae</taxon>
        <taxon>Gardenieae complex</taxon>
        <taxon>Bertiereae - Coffeeae clade</taxon>
        <taxon>Coffeeae</taxon>
        <taxon>Coffea</taxon>
    </lineage>
</organism>
<proteinExistence type="predicted"/>
<dbReference type="Gramene" id="CDP11020">
    <property type="protein sequence ID" value="CDP11020"/>
    <property type="gene ID" value="GSCOC_T00032992001"/>
</dbReference>
<protein>
    <submittedName>
        <fullName evidence="1">Uncharacterized protein</fullName>
    </submittedName>
</protein>
<dbReference type="EMBL" id="HG739134">
    <property type="protein sequence ID" value="CDP11020.1"/>
    <property type="molecule type" value="Genomic_DNA"/>
</dbReference>
<keyword evidence="2" id="KW-1185">Reference proteome</keyword>
<dbReference type="InParanoid" id="A0A068UR39"/>
<evidence type="ECO:0000313" key="1">
    <source>
        <dbReference type="EMBL" id="CDP11020.1"/>
    </source>
</evidence>
<gene>
    <name evidence="1" type="ORF">GSCOC_T00032992001</name>
</gene>
<evidence type="ECO:0000313" key="2">
    <source>
        <dbReference type="Proteomes" id="UP000295252"/>
    </source>
</evidence>
<reference evidence="2" key="1">
    <citation type="journal article" date="2014" name="Science">
        <title>The coffee genome provides insight into the convergent evolution of caffeine biosynthesis.</title>
        <authorList>
            <person name="Denoeud F."/>
            <person name="Carretero-Paulet L."/>
            <person name="Dereeper A."/>
            <person name="Droc G."/>
            <person name="Guyot R."/>
            <person name="Pietrella M."/>
            <person name="Zheng C."/>
            <person name="Alberti A."/>
            <person name="Anthony F."/>
            <person name="Aprea G."/>
            <person name="Aury J.M."/>
            <person name="Bento P."/>
            <person name="Bernard M."/>
            <person name="Bocs S."/>
            <person name="Campa C."/>
            <person name="Cenci A."/>
            <person name="Combes M.C."/>
            <person name="Crouzillat D."/>
            <person name="Da Silva C."/>
            <person name="Daddiego L."/>
            <person name="De Bellis F."/>
            <person name="Dussert S."/>
            <person name="Garsmeur O."/>
            <person name="Gayraud T."/>
            <person name="Guignon V."/>
            <person name="Jahn K."/>
            <person name="Jamilloux V."/>
            <person name="Joet T."/>
            <person name="Labadie K."/>
            <person name="Lan T."/>
            <person name="Leclercq J."/>
            <person name="Lepelley M."/>
            <person name="Leroy T."/>
            <person name="Li L.T."/>
            <person name="Librado P."/>
            <person name="Lopez L."/>
            <person name="Munoz A."/>
            <person name="Noel B."/>
            <person name="Pallavicini A."/>
            <person name="Perrotta G."/>
            <person name="Poncet V."/>
            <person name="Pot D."/>
            <person name="Priyono X."/>
            <person name="Rigoreau M."/>
            <person name="Rouard M."/>
            <person name="Rozas J."/>
            <person name="Tranchant-Dubreuil C."/>
            <person name="VanBuren R."/>
            <person name="Zhang Q."/>
            <person name="Andrade A.C."/>
            <person name="Argout X."/>
            <person name="Bertrand B."/>
            <person name="de Kochko A."/>
            <person name="Graziosi G."/>
            <person name="Henry R.J."/>
            <person name="Jayarama X."/>
            <person name="Ming R."/>
            <person name="Nagai C."/>
            <person name="Rounsley S."/>
            <person name="Sankoff D."/>
            <person name="Giuliano G."/>
            <person name="Albert V.A."/>
            <person name="Wincker P."/>
            <person name="Lashermes P."/>
        </authorList>
    </citation>
    <scope>NUCLEOTIDE SEQUENCE [LARGE SCALE GENOMIC DNA]</scope>
    <source>
        <strain evidence="2">cv. DH200-94</strain>
    </source>
</reference>
<name>A0A068UR39_COFCA</name>